<gene>
    <name evidence="1" type="ORF">ENI96_09910</name>
</gene>
<sequence length="378" mass="42352">MHRELMLDFARRTGLSPASSAPRRYLWTDAFAVCNLLGLYRDSGDDSWLGLARSLVDQVHHTLGRFRPDDERRGWISGLSDREGERHPTIGGLRIGKSLAERGPDQPYDEALEWDRDGQYFHYLTKWMHALHRMGRVTGEADYHRWAVELAHTACDRFVHRSPVDGRWRMYWKMSTDLTRPLVPSMGQHDPLDGYVTLNQLQHCPPEAGAEVPDLAPQIARFGQLCAGQRWATDDALGIGGLLWDAWRLVQLGSRCGHPEGELAGHLLQDALAGLRAFSGTGEARLPAAYRLPFREFGLAIGLAAVERLHRHLERDDGGTTSPQGVVGVLMGYRVLAVEIEQFWSDPGNQAAATWREHLDINAVMLATLQAPEGFLTI</sequence>
<protein>
    <submittedName>
        <fullName evidence="1">Uncharacterized protein</fullName>
    </submittedName>
</protein>
<accession>A0A831RQA5</accession>
<dbReference type="GO" id="GO:0005975">
    <property type="term" value="P:carbohydrate metabolic process"/>
    <property type="evidence" value="ECO:0007669"/>
    <property type="project" value="InterPro"/>
</dbReference>
<dbReference type="Proteomes" id="UP000886251">
    <property type="component" value="Unassembled WGS sequence"/>
</dbReference>
<dbReference type="EMBL" id="DRKP01000113">
    <property type="protein sequence ID" value="HEB96729.1"/>
    <property type="molecule type" value="Genomic_DNA"/>
</dbReference>
<organism evidence="1">
    <name type="scientific">Sedimenticola thiotaurini</name>
    <dbReference type="NCBI Taxonomy" id="1543721"/>
    <lineage>
        <taxon>Bacteria</taxon>
        <taxon>Pseudomonadati</taxon>
        <taxon>Pseudomonadota</taxon>
        <taxon>Gammaproteobacteria</taxon>
        <taxon>Chromatiales</taxon>
        <taxon>Sedimenticolaceae</taxon>
        <taxon>Sedimenticola</taxon>
    </lineage>
</organism>
<proteinExistence type="predicted"/>
<name>A0A831RQA5_9GAMM</name>
<evidence type="ECO:0000313" key="1">
    <source>
        <dbReference type="EMBL" id="HEB96729.1"/>
    </source>
</evidence>
<dbReference type="InterPro" id="IPR008928">
    <property type="entry name" value="6-hairpin_glycosidase_sf"/>
</dbReference>
<reference evidence="1" key="1">
    <citation type="journal article" date="2020" name="mSystems">
        <title>Genome- and Community-Level Interaction Insights into Carbon Utilization and Element Cycling Functions of Hydrothermarchaeota in Hydrothermal Sediment.</title>
        <authorList>
            <person name="Zhou Z."/>
            <person name="Liu Y."/>
            <person name="Xu W."/>
            <person name="Pan J."/>
            <person name="Luo Z.H."/>
            <person name="Li M."/>
        </authorList>
    </citation>
    <scope>NUCLEOTIDE SEQUENCE [LARGE SCALE GENOMIC DNA]</scope>
    <source>
        <strain evidence="1">HyVt-443</strain>
    </source>
</reference>
<comment type="caution">
    <text evidence="1">The sequence shown here is derived from an EMBL/GenBank/DDBJ whole genome shotgun (WGS) entry which is preliminary data.</text>
</comment>
<dbReference type="SUPFAM" id="SSF48208">
    <property type="entry name" value="Six-hairpin glycosidases"/>
    <property type="match status" value="1"/>
</dbReference>
<dbReference type="AlphaFoldDB" id="A0A831RQA5"/>